<dbReference type="Proteomes" id="UP001597419">
    <property type="component" value="Unassembled WGS sequence"/>
</dbReference>
<reference evidence="2" key="1">
    <citation type="journal article" date="2019" name="Int. J. Syst. Evol. Microbiol.">
        <title>The Global Catalogue of Microorganisms (GCM) 10K type strain sequencing project: providing services to taxonomists for standard genome sequencing and annotation.</title>
        <authorList>
            <consortium name="The Broad Institute Genomics Platform"/>
            <consortium name="The Broad Institute Genome Sequencing Center for Infectious Disease"/>
            <person name="Wu L."/>
            <person name="Ma J."/>
        </authorList>
    </citation>
    <scope>NUCLEOTIDE SEQUENCE [LARGE SCALE GENOMIC DNA]</scope>
    <source>
        <strain evidence="2">CGMCC 4.7643</strain>
    </source>
</reference>
<organism evidence="1 2">
    <name type="scientific">Amycolatopsis samaneae</name>
    <dbReference type="NCBI Taxonomy" id="664691"/>
    <lineage>
        <taxon>Bacteria</taxon>
        <taxon>Bacillati</taxon>
        <taxon>Actinomycetota</taxon>
        <taxon>Actinomycetes</taxon>
        <taxon>Pseudonocardiales</taxon>
        <taxon>Pseudonocardiaceae</taxon>
        <taxon>Amycolatopsis</taxon>
    </lineage>
</organism>
<evidence type="ECO:0000313" key="2">
    <source>
        <dbReference type="Proteomes" id="UP001597419"/>
    </source>
</evidence>
<dbReference type="EMBL" id="JBHUKU010000016">
    <property type="protein sequence ID" value="MFD2462438.1"/>
    <property type="molecule type" value="Genomic_DNA"/>
</dbReference>
<sequence length="309" mass="32440">MTAYLGSGPYCYASSLAMMLGESSPPPRVLEVLTGAPFGFALFEGTLPFFDPYGWSPEIGLDAAIDLLGWTCHRSDGRDAGEARARLTAALAEGPVLAGPLDMSLLLHQPGTPADYVADHYVVVLAIRDGTVVLHDPHGHPYATLPVGAFLDAWRGAGVSYLDSGYRLRTGFSVRDKVSESEALRRSLPSAIRWLTGRADLAVPPGTLGGVAAVERLAEQVEAGLPDEIHDHLVHFAIRLGARRLADAATCLASLGLDAAAAVATGQARLAGALQYPMVTGDFAAAATILRQLAPGYERLAEALRAGSS</sequence>
<comment type="caution">
    <text evidence="1">The sequence shown here is derived from an EMBL/GenBank/DDBJ whole genome shotgun (WGS) entry which is preliminary data.</text>
</comment>
<keyword evidence="2" id="KW-1185">Reference proteome</keyword>
<name>A0ABW5GNJ2_9PSEU</name>
<protein>
    <submittedName>
        <fullName evidence="1">Uncharacterized protein</fullName>
    </submittedName>
</protein>
<dbReference type="RefSeq" id="WP_345408907.1">
    <property type="nucleotide sequence ID" value="NZ_BAABHG010000032.1"/>
</dbReference>
<accession>A0ABW5GNJ2</accession>
<gene>
    <name evidence="1" type="ORF">ACFSYJ_27780</name>
</gene>
<evidence type="ECO:0000313" key="1">
    <source>
        <dbReference type="EMBL" id="MFD2462438.1"/>
    </source>
</evidence>
<proteinExistence type="predicted"/>